<reference evidence="1" key="2">
    <citation type="submission" date="2023-01" db="EMBL/GenBank/DDBJ databases">
        <authorList>
            <person name="Sun Q."/>
            <person name="Evtushenko L."/>
        </authorList>
    </citation>
    <scope>NUCLEOTIDE SEQUENCE</scope>
    <source>
        <strain evidence="1">VKM B-1513</strain>
    </source>
</reference>
<keyword evidence="2" id="KW-1185">Reference proteome</keyword>
<proteinExistence type="predicted"/>
<comment type="caution">
    <text evidence="1">The sequence shown here is derived from an EMBL/GenBank/DDBJ whole genome shotgun (WGS) entry which is preliminary data.</text>
</comment>
<dbReference type="Proteomes" id="UP001143486">
    <property type="component" value="Unassembled WGS sequence"/>
</dbReference>
<dbReference type="EMBL" id="BSFE01000014">
    <property type="protein sequence ID" value="GLK53801.1"/>
    <property type="molecule type" value="Genomic_DNA"/>
</dbReference>
<evidence type="ECO:0000313" key="1">
    <source>
        <dbReference type="EMBL" id="GLK53801.1"/>
    </source>
</evidence>
<name>A0A9W6MQB6_9PROT</name>
<dbReference type="AlphaFoldDB" id="A0A9W6MQB6"/>
<organism evidence="1 2">
    <name type="scientific">Maricaulis virginensis</name>
    <dbReference type="NCBI Taxonomy" id="144022"/>
    <lineage>
        <taxon>Bacteria</taxon>
        <taxon>Pseudomonadati</taxon>
        <taxon>Pseudomonadota</taxon>
        <taxon>Alphaproteobacteria</taxon>
        <taxon>Maricaulales</taxon>
        <taxon>Maricaulaceae</taxon>
        <taxon>Maricaulis</taxon>
    </lineage>
</organism>
<evidence type="ECO:0000313" key="2">
    <source>
        <dbReference type="Proteomes" id="UP001143486"/>
    </source>
</evidence>
<protein>
    <submittedName>
        <fullName evidence="1">Uncharacterized protein</fullName>
    </submittedName>
</protein>
<sequence length="137" mass="14836">MRTSVVESPNLCGLLTMRDGEVVVELLSHDSYRLFPLLTPADLGKPLRGKLGRDIDRLLDRLVGEGAFNGRVQYAKLALTAHRNGLSAAGIATVTPVCSQAEACVLRCEVRLLAPGEPVPKLEQITHFSWDEADADA</sequence>
<reference evidence="1" key="1">
    <citation type="journal article" date="2014" name="Int. J. Syst. Evol. Microbiol.">
        <title>Complete genome sequence of Corynebacterium casei LMG S-19264T (=DSM 44701T), isolated from a smear-ripened cheese.</title>
        <authorList>
            <consortium name="US DOE Joint Genome Institute (JGI-PGF)"/>
            <person name="Walter F."/>
            <person name="Albersmeier A."/>
            <person name="Kalinowski J."/>
            <person name="Ruckert C."/>
        </authorList>
    </citation>
    <scope>NUCLEOTIDE SEQUENCE</scope>
    <source>
        <strain evidence="1">VKM B-1513</strain>
    </source>
</reference>
<accession>A0A9W6MQB6</accession>
<gene>
    <name evidence="1" type="ORF">GCM10017621_33090</name>
</gene>